<feature type="transmembrane region" description="Helical" evidence="6">
    <location>
        <begin position="32"/>
        <end position="48"/>
    </location>
</feature>
<evidence type="ECO:0000256" key="3">
    <source>
        <dbReference type="ARBA" id="ARBA00022692"/>
    </source>
</evidence>
<keyword evidence="3 6" id="KW-0812">Transmembrane</keyword>
<feature type="transmembrane region" description="Helical" evidence="6">
    <location>
        <begin position="55"/>
        <end position="74"/>
    </location>
</feature>
<proteinExistence type="inferred from homology"/>
<evidence type="ECO:0000256" key="5">
    <source>
        <dbReference type="ARBA" id="ARBA00023136"/>
    </source>
</evidence>
<keyword evidence="4 6" id="KW-1133">Transmembrane helix</keyword>
<dbReference type="InterPro" id="IPR012506">
    <property type="entry name" value="TMEM86B-like"/>
</dbReference>
<evidence type="ECO:0000313" key="8">
    <source>
        <dbReference type="Proteomes" id="UP000829476"/>
    </source>
</evidence>
<name>A0ABY3YM69_9FLAO</name>
<feature type="transmembrane region" description="Helical" evidence="6">
    <location>
        <begin position="110"/>
        <end position="129"/>
    </location>
</feature>
<comment type="similarity">
    <text evidence="2">Belongs to the TMEM86 family.</text>
</comment>
<evidence type="ECO:0000256" key="2">
    <source>
        <dbReference type="ARBA" id="ARBA00007375"/>
    </source>
</evidence>
<evidence type="ECO:0000313" key="7">
    <source>
        <dbReference type="EMBL" id="UNY98694.1"/>
    </source>
</evidence>
<evidence type="ECO:0000256" key="4">
    <source>
        <dbReference type="ARBA" id="ARBA00022989"/>
    </source>
</evidence>
<dbReference type="Pfam" id="PF07947">
    <property type="entry name" value="YhhN"/>
    <property type="match status" value="1"/>
</dbReference>
<feature type="transmembrane region" description="Helical" evidence="6">
    <location>
        <begin position="196"/>
        <end position="215"/>
    </location>
</feature>
<reference evidence="7 8" key="1">
    <citation type="journal article" date="2018" name="Int. J. Syst. Evol. Microbiol.">
        <title>Zhouia spongiae sp. nov., isolated from a marine sponge.</title>
        <authorList>
            <person name="Zhuang L."/>
            <person name="Lin B."/>
            <person name="Qin F."/>
            <person name="Luo L."/>
        </authorList>
    </citation>
    <scope>NUCLEOTIDE SEQUENCE [LARGE SCALE GENOMIC DNA]</scope>
    <source>
        <strain evidence="7 8">HN-Y44</strain>
    </source>
</reference>
<sequence>MKKELVFSLLYFLILIIELIAGSNAEYHHIRYVTKPLLTISLGIFVFPDRKHYPHLLNFILLALFFSFLGDIFLLFDDSYFIAGLLAFFIAHIMYISAFFKTKFFSPKRFAVITTALLIYAIPILYLIIPEAGSLLPYIILYVIILMIMVKTVYLRKGYVNRLSYQLALIGALLFLISDSLLALDKFVTEIPNITILVMSTYGVAQFLIVNGALIEKTNKRNLYNYFINQAT</sequence>
<comment type="subcellular location">
    <subcellularLocation>
        <location evidence="1">Membrane</location>
        <topology evidence="1">Multi-pass membrane protein</topology>
    </subcellularLocation>
</comment>
<feature type="transmembrane region" description="Helical" evidence="6">
    <location>
        <begin position="167"/>
        <end position="184"/>
    </location>
</feature>
<dbReference type="PANTHER" id="PTHR31885:SF6">
    <property type="entry name" value="GH04784P"/>
    <property type="match status" value="1"/>
</dbReference>
<dbReference type="RefSeq" id="WP_242937100.1">
    <property type="nucleotide sequence ID" value="NZ_CP094326.1"/>
</dbReference>
<evidence type="ECO:0000256" key="6">
    <source>
        <dbReference type="SAM" id="Phobius"/>
    </source>
</evidence>
<dbReference type="PANTHER" id="PTHR31885">
    <property type="entry name" value="GH04784P"/>
    <property type="match status" value="1"/>
</dbReference>
<accession>A0ABY3YM69</accession>
<keyword evidence="5 6" id="KW-0472">Membrane</keyword>
<dbReference type="EMBL" id="CP094326">
    <property type="protein sequence ID" value="UNY98694.1"/>
    <property type="molecule type" value="Genomic_DNA"/>
</dbReference>
<protein>
    <submittedName>
        <fullName evidence="7">Lysoplasmalogenase</fullName>
    </submittedName>
</protein>
<keyword evidence="8" id="KW-1185">Reference proteome</keyword>
<dbReference type="Proteomes" id="UP000829476">
    <property type="component" value="Chromosome"/>
</dbReference>
<feature type="transmembrane region" description="Helical" evidence="6">
    <location>
        <begin position="135"/>
        <end position="155"/>
    </location>
</feature>
<evidence type="ECO:0000256" key="1">
    <source>
        <dbReference type="ARBA" id="ARBA00004141"/>
    </source>
</evidence>
<gene>
    <name evidence="7" type="ORF">MQE36_16650</name>
</gene>
<organism evidence="7 8">
    <name type="scientific">Zhouia spongiae</name>
    <dbReference type="NCBI Taxonomy" id="2202721"/>
    <lineage>
        <taxon>Bacteria</taxon>
        <taxon>Pseudomonadati</taxon>
        <taxon>Bacteroidota</taxon>
        <taxon>Flavobacteriia</taxon>
        <taxon>Flavobacteriales</taxon>
        <taxon>Flavobacteriaceae</taxon>
        <taxon>Zhouia</taxon>
    </lineage>
</organism>
<feature type="transmembrane region" description="Helical" evidence="6">
    <location>
        <begin position="80"/>
        <end position="98"/>
    </location>
</feature>